<accession>A0A6A5WJQ8</accession>
<evidence type="ECO:0000313" key="2">
    <source>
        <dbReference type="Proteomes" id="UP000799779"/>
    </source>
</evidence>
<keyword evidence="2" id="KW-1185">Reference proteome</keyword>
<name>A0A6A5WJQ8_9PLEO</name>
<dbReference type="Proteomes" id="UP000799779">
    <property type="component" value="Unassembled WGS sequence"/>
</dbReference>
<protein>
    <submittedName>
        <fullName evidence="1">Uncharacterized protein</fullName>
    </submittedName>
</protein>
<organism evidence="1 2">
    <name type="scientific">Amniculicola lignicola CBS 123094</name>
    <dbReference type="NCBI Taxonomy" id="1392246"/>
    <lineage>
        <taxon>Eukaryota</taxon>
        <taxon>Fungi</taxon>
        <taxon>Dikarya</taxon>
        <taxon>Ascomycota</taxon>
        <taxon>Pezizomycotina</taxon>
        <taxon>Dothideomycetes</taxon>
        <taxon>Pleosporomycetidae</taxon>
        <taxon>Pleosporales</taxon>
        <taxon>Amniculicolaceae</taxon>
        <taxon>Amniculicola</taxon>
    </lineage>
</organism>
<sequence length="73" mass="7964">MDVCLSKFGVARPPSSTFRRNMADYLASVTALAFISIGFANATKVGLSADKAISWRGVHCVCRKLREVSWVVT</sequence>
<evidence type="ECO:0000313" key="1">
    <source>
        <dbReference type="EMBL" id="KAF2001039.1"/>
    </source>
</evidence>
<dbReference type="AlphaFoldDB" id="A0A6A5WJQ8"/>
<reference evidence="1" key="1">
    <citation type="journal article" date="2020" name="Stud. Mycol.">
        <title>101 Dothideomycetes genomes: a test case for predicting lifestyles and emergence of pathogens.</title>
        <authorList>
            <person name="Haridas S."/>
            <person name="Albert R."/>
            <person name="Binder M."/>
            <person name="Bloem J."/>
            <person name="Labutti K."/>
            <person name="Salamov A."/>
            <person name="Andreopoulos B."/>
            <person name="Baker S."/>
            <person name="Barry K."/>
            <person name="Bills G."/>
            <person name="Bluhm B."/>
            <person name="Cannon C."/>
            <person name="Castanera R."/>
            <person name="Culley D."/>
            <person name="Daum C."/>
            <person name="Ezra D."/>
            <person name="Gonzalez J."/>
            <person name="Henrissat B."/>
            <person name="Kuo A."/>
            <person name="Liang C."/>
            <person name="Lipzen A."/>
            <person name="Lutzoni F."/>
            <person name="Magnuson J."/>
            <person name="Mondo S."/>
            <person name="Nolan M."/>
            <person name="Ohm R."/>
            <person name="Pangilinan J."/>
            <person name="Park H.-J."/>
            <person name="Ramirez L."/>
            <person name="Alfaro M."/>
            <person name="Sun H."/>
            <person name="Tritt A."/>
            <person name="Yoshinaga Y."/>
            <person name="Zwiers L.-H."/>
            <person name="Turgeon B."/>
            <person name="Goodwin S."/>
            <person name="Spatafora J."/>
            <person name="Crous P."/>
            <person name="Grigoriev I."/>
        </authorList>
    </citation>
    <scope>NUCLEOTIDE SEQUENCE</scope>
    <source>
        <strain evidence="1">CBS 123094</strain>
    </source>
</reference>
<proteinExistence type="predicted"/>
<gene>
    <name evidence="1" type="ORF">P154DRAFT_522031</name>
</gene>
<dbReference type="EMBL" id="ML977585">
    <property type="protein sequence ID" value="KAF2001039.1"/>
    <property type="molecule type" value="Genomic_DNA"/>
</dbReference>